<sequence length="303" mass="34872">MNQLKESKLNMLGLGKVYTTFENSRKILRSLPKTWNAKVTAIQEAKDLTKLPFEELIGSLMTHEIIMKMHLEDESKKNKSVALKTIFLEVDPKDEDDLDENDIAYFSRKYKNFIKRKKYFKKHMSSQKESKDEKSKKDEKAMKATWDDSSVSESEVEKMVHLGLMAHSNKEDEHDDENVSSKHVCDCNEKEALLDKVRFLEHDVCEKDNLIKVLKENELNVLQDLDKAKETIKKLTISAQRLGRIIEVGKSYGDKRGLGYIDELSTPSSSKTTFVKASPIVPNLNMPNDVSNHVQSRLRTYLS</sequence>
<dbReference type="Proteomes" id="UP000321393">
    <property type="component" value="Unassembled WGS sequence"/>
</dbReference>
<accession>A0A5A7U923</accession>
<feature type="region of interest" description="Disordered" evidence="1">
    <location>
        <begin position="124"/>
        <end position="154"/>
    </location>
</feature>
<evidence type="ECO:0000313" key="2">
    <source>
        <dbReference type="EMBL" id="KAA0051650.1"/>
    </source>
</evidence>
<dbReference type="Pfam" id="PF14223">
    <property type="entry name" value="Retrotran_gag_2"/>
    <property type="match status" value="1"/>
</dbReference>
<dbReference type="EMBL" id="SSTE01011134">
    <property type="protein sequence ID" value="KAA0051650.1"/>
    <property type="molecule type" value="Genomic_DNA"/>
</dbReference>
<comment type="caution">
    <text evidence="2">The sequence shown here is derived from an EMBL/GenBank/DDBJ whole genome shotgun (WGS) entry which is preliminary data.</text>
</comment>
<dbReference type="AlphaFoldDB" id="A0A5A7U923"/>
<dbReference type="Proteomes" id="UP000321947">
    <property type="component" value="Unassembled WGS sequence"/>
</dbReference>
<proteinExistence type="predicted"/>
<evidence type="ECO:0000256" key="1">
    <source>
        <dbReference type="SAM" id="MobiDB-lite"/>
    </source>
</evidence>
<gene>
    <name evidence="3" type="ORF">E5676_scaffold234G00640</name>
    <name evidence="2" type="ORF">E6C27_scaffold60G00150</name>
</gene>
<evidence type="ECO:0000313" key="5">
    <source>
        <dbReference type="Proteomes" id="UP000321947"/>
    </source>
</evidence>
<reference evidence="4 5" key="1">
    <citation type="submission" date="2019-08" db="EMBL/GenBank/DDBJ databases">
        <title>Draft genome sequences of two oriental melons (Cucumis melo L. var makuwa).</title>
        <authorList>
            <person name="Kwon S.-Y."/>
        </authorList>
    </citation>
    <scope>NUCLEOTIDE SEQUENCE [LARGE SCALE GENOMIC DNA]</scope>
    <source>
        <strain evidence="5">cv. Chang Bougi</strain>
        <strain evidence="4">cv. SW 3</strain>
        <tissue evidence="2">Leaf</tissue>
    </source>
</reference>
<protein>
    <submittedName>
        <fullName evidence="2">Zf-CCHC domain-containing protein/UBN2 domain-containing protein</fullName>
    </submittedName>
</protein>
<dbReference type="OrthoDB" id="1734646at2759"/>
<evidence type="ECO:0000313" key="3">
    <source>
        <dbReference type="EMBL" id="TYJ97960.1"/>
    </source>
</evidence>
<feature type="compositionally biased region" description="Basic and acidic residues" evidence="1">
    <location>
        <begin position="126"/>
        <end position="146"/>
    </location>
</feature>
<evidence type="ECO:0000313" key="4">
    <source>
        <dbReference type="Proteomes" id="UP000321393"/>
    </source>
</evidence>
<dbReference type="EMBL" id="SSTD01018505">
    <property type="protein sequence ID" value="TYJ97960.1"/>
    <property type="molecule type" value="Genomic_DNA"/>
</dbReference>
<organism evidence="2 4">
    <name type="scientific">Cucumis melo var. makuwa</name>
    <name type="common">Oriental melon</name>
    <dbReference type="NCBI Taxonomy" id="1194695"/>
    <lineage>
        <taxon>Eukaryota</taxon>
        <taxon>Viridiplantae</taxon>
        <taxon>Streptophyta</taxon>
        <taxon>Embryophyta</taxon>
        <taxon>Tracheophyta</taxon>
        <taxon>Spermatophyta</taxon>
        <taxon>Magnoliopsida</taxon>
        <taxon>eudicotyledons</taxon>
        <taxon>Gunneridae</taxon>
        <taxon>Pentapetalae</taxon>
        <taxon>rosids</taxon>
        <taxon>fabids</taxon>
        <taxon>Cucurbitales</taxon>
        <taxon>Cucurbitaceae</taxon>
        <taxon>Benincaseae</taxon>
        <taxon>Cucumis</taxon>
    </lineage>
</organism>
<name>A0A5A7U923_CUCMM</name>